<evidence type="ECO:0000256" key="5">
    <source>
        <dbReference type="ARBA" id="ARBA00022806"/>
    </source>
</evidence>
<dbReference type="Gene3D" id="3.40.50.300">
    <property type="entry name" value="P-loop containing nucleotide triphosphate hydrolases"/>
    <property type="match status" value="2"/>
</dbReference>
<evidence type="ECO:0000259" key="14">
    <source>
        <dbReference type="PROSITE" id="PS51192"/>
    </source>
</evidence>
<feature type="compositionally biased region" description="Basic and acidic residues" evidence="13">
    <location>
        <begin position="803"/>
        <end position="827"/>
    </location>
</feature>
<feature type="domain" description="Helicase C-terminal" evidence="15">
    <location>
        <begin position="246"/>
        <end position="401"/>
    </location>
</feature>
<evidence type="ECO:0000256" key="12">
    <source>
        <dbReference type="SAM" id="Coils"/>
    </source>
</evidence>
<dbReference type="PROSITE" id="PS51192">
    <property type="entry name" value="HELICASE_ATP_BIND_1"/>
    <property type="match status" value="1"/>
</dbReference>
<keyword evidence="12" id="KW-0175">Coiled coil</keyword>
<feature type="compositionally biased region" description="Basic and acidic residues" evidence="13">
    <location>
        <begin position="783"/>
        <end position="794"/>
    </location>
</feature>
<keyword evidence="4" id="KW-0378">Hydrolase</keyword>
<sequence>MDLFVTKKSLELDEYSILQGLKKYFKFDEFKSDLQRRAVIEICQRKRDVFVSMPTGSGKSLCYQLPAVLHSGKITIIFSPLLALIKDQVDHLTKLKIRAATINSKITNSQREAIIADLKSTSPNIRILYVTPEQAATATFKSLYENLYRFNKIAYLVVDEAHCVSEWGHDFRPQYQKLGNLRENVHVPCIALTATANAEVIKDIISSLKLEKDYKTFKTSCFRDNLFYDVYFPNMLDDPYKHLRDFINDCLNSKEEEDLPRSKKSCGIIYCRTREQTEQLMEKLNRLGVKSLCYHAGLRSEERRIFQEKWQDGDVPVICATISFGMGVDKATVRFVIHWGSPKEPASFYQESGRAGRDGKPSRCRVYYNRSDSKAIEFHLAQDLGKAGSKENKKKRMEQAVKGFKKILEFCENPNECRHKLFTDHFGEPPPKCRDKCDFCKDKKRVQEMVEQFLTKSIQFSTKQATYSETDFTDMYGEGRLGLAREQREYNDAHDSDEEDMSFEREQAAKKATNDFIQKQFALRKNPQEISQETVDKLFSKHSRVKAAASTSNKVKGLTLVAREQYVNKLLEVLYENYTKCQEYQELDKKDVEDCAVDVEYEVFSANTTMMMYRNSLAKMISSIKKFTEDEIVYEKLLTFEPKAEKHETLSDLFRNITKKQQLGKLESSSTSEPTNSLPTFKTAREALEEVQQEQNNLQKKLSASFKTASEVLAEERVVRSELFESDLESRTNMGSGKKDLKSLFGDESDEEMDFIAEKNYTKTSENKDDKHDKSPKYKHKSSSKDKDTKDDRKAHKSKKRSHSSDRKEDQKRSKEDSSRNSSKTKDQNSSNFHITELFEDEEKLTRYDDLETYRNADNPEETRKDIYLKDTAPLEDTATTESGSWEDDEEYAQQSDVSKDETKNEEEILSRINEAYNSNNKVEIKKSEPDTLKIMPSVHVKNDANSRKETISKSRNSEPHDNNKSNEPRNNIHQMPPKPTNHQQKPIVDPLKKAKLKKVEIGGLVVKLLTPAYAERRFESRDIFKTLARSISHALADKDENEIKEYVKSFLEKNEEITSKTTL</sequence>
<keyword evidence="7" id="KW-0238">DNA-binding</keyword>
<keyword evidence="6" id="KW-0067">ATP-binding</keyword>
<feature type="region of interest" description="Disordered" evidence="13">
    <location>
        <begin position="759"/>
        <end position="992"/>
    </location>
</feature>
<feature type="compositionally biased region" description="Basic and acidic residues" evidence="13">
    <location>
        <begin position="759"/>
        <end position="776"/>
    </location>
</feature>
<feature type="coiled-coil region" evidence="12">
    <location>
        <begin position="681"/>
        <end position="708"/>
    </location>
</feature>
<dbReference type="InterPro" id="IPR032284">
    <property type="entry name" value="RecQ_Zn-bd"/>
</dbReference>
<dbReference type="InterPro" id="IPR014001">
    <property type="entry name" value="Helicase_ATP-bd"/>
</dbReference>
<evidence type="ECO:0000313" key="17">
    <source>
        <dbReference type="Proteomes" id="UP001652700"/>
    </source>
</evidence>
<dbReference type="InterPro" id="IPR027417">
    <property type="entry name" value="P-loop_NTPase"/>
</dbReference>
<evidence type="ECO:0000256" key="6">
    <source>
        <dbReference type="ARBA" id="ARBA00022840"/>
    </source>
</evidence>
<dbReference type="Proteomes" id="UP001652700">
    <property type="component" value="Unplaced"/>
</dbReference>
<evidence type="ECO:0000313" key="16">
    <source>
        <dbReference type="EnsemblMetazoa" id="XP_050502636.1"/>
    </source>
</evidence>
<evidence type="ECO:0000256" key="4">
    <source>
        <dbReference type="ARBA" id="ARBA00022801"/>
    </source>
</evidence>
<dbReference type="SUPFAM" id="SSF52540">
    <property type="entry name" value="P-loop containing nucleoside triphosphate hydrolases"/>
    <property type="match status" value="1"/>
</dbReference>
<dbReference type="CDD" id="cd18794">
    <property type="entry name" value="SF2_C_RecQ"/>
    <property type="match status" value="1"/>
</dbReference>
<evidence type="ECO:0000256" key="2">
    <source>
        <dbReference type="ARBA" id="ARBA00005446"/>
    </source>
</evidence>
<dbReference type="SMART" id="SM00490">
    <property type="entry name" value="HELICc"/>
    <property type="match status" value="1"/>
</dbReference>
<evidence type="ECO:0000256" key="11">
    <source>
        <dbReference type="ARBA" id="ARBA00049360"/>
    </source>
</evidence>
<dbReference type="Pfam" id="PF16124">
    <property type="entry name" value="RecQ_Zn_bind"/>
    <property type="match status" value="1"/>
</dbReference>
<evidence type="ECO:0000256" key="13">
    <source>
        <dbReference type="SAM" id="MobiDB-lite"/>
    </source>
</evidence>
<dbReference type="RefSeq" id="XP_050502636.1">
    <property type="nucleotide sequence ID" value="XM_050646679.1"/>
</dbReference>
<evidence type="ECO:0000259" key="15">
    <source>
        <dbReference type="PROSITE" id="PS51194"/>
    </source>
</evidence>
<evidence type="ECO:0000256" key="3">
    <source>
        <dbReference type="ARBA" id="ARBA00022741"/>
    </source>
</evidence>
<dbReference type="InterPro" id="IPR001650">
    <property type="entry name" value="Helicase_C-like"/>
</dbReference>
<comment type="subcellular location">
    <subcellularLocation>
        <location evidence="1">Nucleus</location>
    </subcellularLocation>
</comment>
<dbReference type="Gene3D" id="6.10.250.3140">
    <property type="match status" value="1"/>
</dbReference>
<protein>
    <recommendedName>
        <fullName evidence="10">DNA 3'-5' helicase</fullName>
        <ecNumber evidence="10">5.6.2.4</ecNumber>
    </recommendedName>
</protein>
<feature type="compositionally biased region" description="Basic and acidic residues" evidence="13">
    <location>
        <begin position="898"/>
        <end position="910"/>
    </location>
</feature>
<accession>A0ABM5JXH0</accession>
<dbReference type="PANTHER" id="PTHR13710:SF152">
    <property type="entry name" value="ATP-DEPENDENT DNA HELICASE Q5"/>
    <property type="match status" value="1"/>
</dbReference>
<dbReference type="PROSITE" id="PS51194">
    <property type="entry name" value="HELICASE_CTER"/>
    <property type="match status" value="1"/>
</dbReference>
<dbReference type="InterPro" id="IPR002464">
    <property type="entry name" value="DNA/RNA_helicase_DEAH_CS"/>
</dbReference>
<dbReference type="EnsemblMetazoa" id="XM_050646679.1">
    <property type="protein sequence ID" value="XP_050502636.1"/>
    <property type="gene ID" value="LOC126881942"/>
</dbReference>
<dbReference type="InterPro" id="IPR011545">
    <property type="entry name" value="DEAD/DEAH_box_helicase_dom"/>
</dbReference>
<feature type="compositionally biased region" description="Basic and acidic residues" evidence="13">
    <location>
        <begin position="941"/>
        <end position="968"/>
    </location>
</feature>
<dbReference type="GeneID" id="126881942"/>
<keyword evidence="17" id="KW-1185">Reference proteome</keyword>
<reference evidence="16" key="1">
    <citation type="submission" date="2025-05" db="UniProtKB">
        <authorList>
            <consortium name="EnsemblMetazoa"/>
        </authorList>
    </citation>
    <scope>IDENTIFICATION</scope>
</reference>
<proteinExistence type="inferred from homology"/>
<dbReference type="EC" id="5.6.2.4" evidence="10"/>
<dbReference type="NCBIfam" id="TIGR00614">
    <property type="entry name" value="recQ_fam"/>
    <property type="match status" value="1"/>
</dbReference>
<evidence type="ECO:0000256" key="8">
    <source>
        <dbReference type="ARBA" id="ARBA00023242"/>
    </source>
</evidence>
<organism evidence="16 17">
    <name type="scientific">Diabrotica virgifera virgifera</name>
    <name type="common">western corn rootworm</name>
    <dbReference type="NCBI Taxonomy" id="50390"/>
    <lineage>
        <taxon>Eukaryota</taxon>
        <taxon>Metazoa</taxon>
        <taxon>Ecdysozoa</taxon>
        <taxon>Arthropoda</taxon>
        <taxon>Hexapoda</taxon>
        <taxon>Insecta</taxon>
        <taxon>Pterygota</taxon>
        <taxon>Neoptera</taxon>
        <taxon>Endopterygota</taxon>
        <taxon>Coleoptera</taxon>
        <taxon>Polyphaga</taxon>
        <taxon>Cucujiformia</taxon>
        <taxon>Chrysomeloidea</taxon>
        <taxon>Chrysomelidae</taxon>
        <taxon>Galerucinae</taxon>
        <taxon>Diabroticina</taxon>
        <taxon>Diabroticites</taxon>
        <taxon>Diabrotica</taxon>
    </lineage>
</organism>
<evidence type="ECO:0000256" key="7">
    <source>
        <dbReference type="ARBA" id="ARBA00023125"/>
    </source>
</evidence>
<keyword evidence="5" id="KW-0347">Helicase</keyword>
<keyword evidence="3" id="KW-0547">Nucleotide-binding</keyword>
<comment type="catalytic activity">
    <reaction evidence="9">
        <text>Couples ATP hydrolysis with the unwinding of duplex DNA by translocating in the 3'-5' direction.</text>
        <dbReference type="EC" id="5.6.2.4"/>
    </reaction>
</comment>
<evidence type="ECO:0000256" key="1">
    <source>
        <dbReference type="ARBA" id="ARBA00004123"/>
    </source>
</evidence>
<comment type="similarity">
    <text evidence="2">Belongs to the helicase family. RecQ subfamily.</text>
</comment>
<dbReference type="Pfam" id="PF08236">
    <property type="entry name" value="SRI"/>
    <property type="match status" value="1"/>
</dbReference>
<dbReference type="InterPro" id="IPR013257">
    <property type="entry name" value="SRI"/>
</dbReference>
<dbReference type="PANTHER" id="PTHR13710">
    <property type="entry name" value="DNA HELICASE RECQ FAMILY MEMBER"/>
    <property type="match status" value="1"/>
</dbReference>
<dbReference type="InterPro" id="IPR004589">
    <property type="entry name" value="DNA_helicase_ATP-dep_RecQ"/>
</dbReference>
<dbReference type="Pfam" id="PF00271">
    <property type="entry name" value="Helicase_C"/>
    <property type="match status" value="1"/>
</dbReference>
<evidence type="ECO:0000256" key="9">
    <source>
        <dbReference type="ARBA" id="ARBA00034617"/>
    </source>
</evidence>
<feature type="compositionally biased region" description="Basic and acidic residues" evidence="13">
    <location>
        <begin position="844"/>
        <end position="855"/>
    </location>
</feature>
<comment type="catalytic activity">
    <reaction evidence="11">
        <text>ATP + H2O = ADP + phosphate + H(+)</text>
        <dbReference type="Rhea" id="RHEA:13065"/>
        <dbReference type="ChEBI" id="CHEBI:15377"/>
        <dbReference type="ChEBI" id="CHEBI:15378"/>
        <dbReference type="ChEBI" id="CHEBI:30616"/>
        <dbReference type="ChEBI" id="CHEBI:43474"/>
        <dbReference type="ChEBI" id="CHEBI:456216"/>
    </reaction>
</comment>
<dbReference type="PROSITE" id="PS00690">
    <property type="entry name" value="DEAH_ATP_HELICASE"/>
    <property type="match status" value="1"/>
</dbReference>
<dbReference type="Pfam" id="PF00270">
    <property type="entry name" value="DEAD"/>
    <property type="match status" value="1"/>
</dbReference>
<dbReference type="SMART" id="SM00487">
    <property type="entry name" value="DEXDc"/>
    <property type="match status" value="1"/>
</dbReference>
<feature type="compositionally biased region" description="Basic and acidic residues" evidence="13">
    <location>
        <begin position="923"/>
        <end position="932"/>
    </location>
</feature>
<evidence type="ECO:0000256" key="10">
    <source>
        <dbReference type="ARBA" id="ARBA00034808"/>
    </source>
</evidence>
<keyword evidence="8" id="KW-0539">Nucleus</keyword>
<name>A0ABM5JXH0_DIAVI</name>
<feature type="domain" description="Helicase ATP-binding" evidence="14">
    <location>
        <begin position="40"/>
        <end position="214"/>
    </location>
</feature>